<reference evidence="1" key="2">
    <citation type="journal article" date="2015" name="Data Brief">
        <title>Shoot transcriptome of the giant reed, Arundo donax.</title>
        <authorList>
            <person name="Barrero R.A."/>
            <person name="Guerrero F.D."/>
            <person name="Moolhuijzen P."/>
            <person name="Goolsby J.A."/>
            <person name="Tidwell J."/>
            <person name="Bellgard S.E."/>
            <person name="Bellgard M.I."/>
        </authorList>
    </citation>
    <scope>NUCLEOTIDE SEQUENCE</scope>
    <source>
        <tissue evidence="1">Shoot tissue taken approximately 20 cm above the soil surface</tissue>
    </source>
</reference>
<accession>A0A0A8ZDN4</accession>
<proteinExistence type="predicted"/>
<dbReference type="AlphaFoldDB" id="A0A0A8ZDN4"/>
<organism evidence="1">
    <name type="scientific">Arundo donax</name>
    <name type="common">Giant reed</name>
    <name type="synonym">Donax arundinaceus</name>
    <dbReference type="NCBI Taxonomy" id="35708"/>
    <lineage>
        <taxon>Eukaryota</taxon>
        <taxon>Viridiplantae</taxon>
        <taxon>Streptophyta</taxon>
        <taxon>Embryophyta</taxon>
        <taxon>Tracheophyta</taxon>
        <taxon>Spermatophyta</taxon>
        <taxon>Magnoliopsida</taxon>
        <taxon>Liliopsida</taxon>
        <taxon>Poales</taxon>
        <taxon>Poaceae</taxon>
        <taxon>PACMAD clade</taxon>
        <taxon>Arundinoideae</taxon>
        <taxon>Arundineae</taxon>
        <taxon>Arundo</taxon>
    </lineage>
</organism>
<name>A0A0A8ZDN4_ARUDO</name>
<dbReference type="PANTHER" id="PTHR33116">
    <property type="entry name" value="REVERSE TRANSCRIPTASE ZINC-BINDING DOMAIN-CONTAINING PROTEIN-RELATED-RELATED"/>
    <property type="match status" value="1"/>
</dbReference>
<dbReference type="EMBL" id="GBRH01264918">
    <property type="protein sequence ID" value="JAD32977.1"/>
    <property type="molecule type" value="Transcribed_RNA"/>
</dbReference>
<evidence type="ECO:0008006" key="2">
    <source>
        <dbReference type="Google" id="ProtNLM"/>
    </source>
</evidence>
<dbReference type="PANTHER" id="PTHR33116:SF78">
    <property type="entry name" value="OS12G0587133 PROTEIN"/>
    <property type="match status" value="1"/>
</dbReference>
<protein>
    <recommendedName>
        <fullName evidence="2">Reverse transcriptase domain-containing protein</fullName>
    </recommendedName>
</protein>
<sequence length="221" mass="25378">MRISMYADDAAMFLNPDKEEIKAIQELLYIFGKASGLKTNLAKCAAYLIRCEGTNMNEIMQAFPCEIETFPCKYLGLPLNHRKLTRGEMQPVIGKIASKLPAWKGKLMNKAARLTLVNMVLSSIPVYHLTVFSLKKWAVKQIDIIRRNFLWKGSEHANGGHCLVNWKSVCRPKKLGGLGIRNLEFFSRALRLRWLWYEWTDPERPWVGTTSPCDAVDRQLF</sequence>
<evidence type="ECO:0000313" key="1">
    <source>
        <dbReference type="EMBL" id="JAD32977.1"/>
    </source>
</evidence>
<reference evidence="1" key="1">
    <citation type="submission" date="2014-09" db="EMBL/GenBank/DDBJ databases">
        <authorList>
            <person name="Magalhaes I.L.F."/>
            <person name="Oliveira U."/>
            <person name="Santos F.R."/>
            <person name="Vidigal T.H.D.A."/>
            <person name="Brescovit A.D."/>
            <person name="Santos A.J."/>
        </authorList>
    </citation>
    <scope>NUCLEOTIDE SEQUENCE</scope>
    <source>
        <tissue evidence="1">Shoot tissue taken approximately 20 cm above the soil surface</tissue>
    </source>
</reference>